<dbReference type="InterPro" id="IPR007450">
    <property type="entry name" value="BamE_dom"/>
</dbReference>
<feature type="chain" id="PRO_5045486320" evidence="6">
    <location>
        <begin position="22"/>
        <end position="267"/>
    </location>
</feature>
<dbReference type="InterPro" id="IPR006664">
    <property type="entry name" value="OMP_bac"/>
</dbReference>
<dbReference type="Gene3D" id="3.30.1450.10">
    <property type="match status" value="1"/>
</dbReference>
<dbReference type="RefSeq" id="WP_208313441.1">
    <property type="nucleotide sequence ID" value="NZ_JAELYA010000003.1"/>
</dbReference>
<keyword evidence="2 6" id="KW-0732">Signal</keyword>
<evidence type="ECO:0000256" key="4">
    <source>
        <dbReference type="ARBA" id="ARBA00023237"/>
    </source>
</evidence>
<protein>
    <submittedName>
        <fullName evidence="8">OmpA family protein</fullName>
    </submittedName>
</protein>
<organism evidence="8 9">
    <name type="scientific">Pseudomonas schmalbachii</name>
    <dbReference type="NCBI Taxonomy" id="2816993"/>
    <lineage>
        <taxon>Bacteria</taxon>
        <taxon>Pseudomonadati</taxon>
        <taxon>Pseudomonadota</taxon>
        <taxon>Gammaproteobacteria</taxon>
        <taxon>Pseudomonadales</taxon>
        <taxon>Pseudomonadaceae</taxon>
        <taxon>Pseudomonas</taxon>
    </lineage>
</organism>
<evidence type="ECO:0000259" key="7">
    <source>
        <dbReference type="PROSITE" id="PS51123"/>
    </source>
</evidence>
<name>A0ABS3TSE6_9PSED</name>
<dbReference type="SUPFAM" id="SSF103088">
    <property type="entry name" value="OmpA-like"/>
    <property type="match status" value="1"/>
</dbReference>
<keyword evidence="4" id="KW-0998">Cell outer membrane</keyword>
<dbReference type="PRINTS" id="PR01021">
    <property type="entry name" value="OMPADOMAIN"/>
</dbReference>
<dbReference type="InterPro" id="IPR037873">
    <property type="entry name" value="BamE-like"/>
</dbReference>
<evidence type="ECO:0000256" key="1">
    <source>
        <dbReference type="ARBA" id="ARBA00004442"/>
    </source>
</evidence>
<comment type="caution">
    <text evidence="8">The sequence shown here is derived from an EMBL/GenBank/DDBJ whole genome shotgun (WGS) entry which is preliminary data.</text>
</comment>
<dbReference type="Pfam" id="PF00691">
    <property type="entry name" value="OmpA"/>
    <property type="match status" value="1"/>
</dbReference>
<gene>
    <name evidence="8" type="ORF">JFY56_09655</name>
</gene>
<reference evidence="8 9" key="1">
    <citation type="submission" date="2020-12" db="EMBL/GenBank/DDBJ databases">
        <title>Pseudomonas schmalbachii sp. nov. isolated from millipede gut.</title>
        <authorList>
            <person name="Shelomi M."/>
        </authorList>
    </citation>
    <scope>NUCLEOTIDE SEQUENCE [LARGE SCALE GENOMIC DNA]</scope>
    <source>
        <strain evidence="8 9">Milli4</strain>
    </source>
</reference>
<accession>A0ABS3TSE6</accession>
<dbReference type="CDD" id="cd07185">
    <property type="entry name" value="OmpA_C-like"/>
    <property type="match status" value="1"/>
</dbReference>
<evidence type="ECO:0000313" key="8">
    <source>
        <dbReference type="EMBL" id="MBO3275489.1"/>
    </source>
</evidence>
<feature type="signal peptide" evidence="6">
    <location>
        <begin position="1"/>
        <end position="21"/>
    </location>
</feature>
<evidence type="ECO:0000256" key="3">
    <source>
        <dbReference type="ARBA" id="ARBA00023136"/>
    </source>
</evidence>
<dbReference type="InterPro" id="IPR036737">
    <property type="entry name" value="OmpA-like_sf"/>
</dbReference>
<dbReference type="Proteomes" id="UP000669060">
    <property type="component" value="Unassembled WGS sequence"/>
</dbReference>
<keyword evidence="3 5" id="KW-0472">Membrane</keyword>
<dbReference type="InterPro" id="IPR050330">
    <property type="entry name" value="Bact_OuterMem_StrucFunc"/>
</dbReference>
<dbReference type="Gene3D" id="3.30.1330.60">
    <property type="entry name" value="OmpA-like domain"/>
    <property type="match status" value="1"/>
</dbReference>
<feature type="domain" description="OmpA-like" evidence="7">
    <location>
        <begin position="145"/>
        <end position="267"/>
    </location>
</feature>
<evidence type="ECO:0000313" key="9">
    <source>
        <dbReference type="Proteomes" id="UP000669060"/>
    </source>
</evidence>
<keyword evidence="9" id="KW-1185">Reference proteome</keyword>
<proteinExistence type="predicted"/>
<comment type="subcellular location">
    <subcellularLocation>
        <location evidence="1">Cell outer membrane</location>
    </subcellularLocation>
</comment>
<evidence type="ECO:0000256" key="6">
    <source>
        <dbReference type="SAM" id="SignalP"/>
    </source>
</evidence>
<evidence type="ECO:0000256" key="2">
    <source>
        <dbReference type="ARBA" id="ARBA00022729"/>
    </source>
</evidence>
<evidence type="ECO:0000256" key="5">
    <source>
        <dbReference type="PROSITE-ProRule" id="PRU00473"/>
    </source>
</evidence>
<dbReference type="Pfam" id="PF04355">
    <property type="entry name" value="BamE"/>
    <property type="match status" value="1"/>
</dbReference>
<dbReference type="PANTHER" id="PTHR30329:SF21">
    <property type="entry name" value="LIPOPROTEIN YIAD-RELATED"/>
    <property type="match status" value="1"/>
</dbReference>
<dbReference type="EMBL" id="JAELYA010000003">
    <property type="protein sequence ID" value="MBO3275489.1"/>
    <property type="molecule type" value="Genomic_DNA"/>
</dbReference>
<dbReference type="InterPro" id="IPR006665">
    <property type="entry name" value="OmpA-like"/>
</dbReference>
<dbReference type="PROSITE" id="PS51123">
    <property type="entry name" value="OMPA_2"/>
    <property type="match status" value="1"/>
</dbReference>
<dbReference type="PANTHER" id="PTHR30329">
    <property type="entry name" value="STATOR ELEMENT OF FLAGELLAR MOTOR COMPLEX"/>
    <property type="match status" value="1"/>
</dbReference>
<dbReference type="PROSITE" id="PS51257">
    <property type="entry name" value="PROKAR_LIPOPROTEIN"/>
    <property type="match status" value="1"/>
</dbReference>
<sequence length="267" mass="28803">MLKLNQSIGMGLLACSFIVLAACGTTVSKVDSQGETNEPVFPAVEQASRPEGTYVNLENLQKIASGVSKRQLIDLIGAPHFSEGLFGVREWDYILKFREPAGQPDKVCQYKVLFDDQMLARSFYFEPADCMAPAPEKAQHAAAPARVENLTLATDATFAFGSAVLQPEGKAKLSEFAAHLELQDVTGIDIVGYTDRIGRPEQNIRLSLNRANAVRSYLIQSGVPASIISVDGRGAADPVVACPGLQKAELVDCLAPNRRTTVTILSH</sequence>